<dbReference type="CDD" id="cd06262">
    <property type="entry name" value="metallo-hydrolase-like_MBL-fold"/>
    <property type="match status" value="1"/>
</dbReference>
<evidence type="ECO:0000259" key="5">
    <source>
        <dbReference type="SMART" id="SM00849"/>
    </source>
</evidence>
<keyword evidence="2" id="KW-0479">Metal-binding</keyword>
<feature type="domain" description="Metallo-beta-lactamase" evidence="5">
    <location>
        <begin position="12"/>
        <end position="187"/>
    </location>
</feature>
<dbReference type="Gene3D" id="3.60.15.10">
    <property type="entry name" value="Ribonuclease Z/Hydroxyacylglutathione hydrolase-like"/>
    <property type="match status" value="1"/>
</dbReference>
<dbReference type="GO" id="GO:0046872">
    <property type="term" value="F:metal ion binding"/>
    <property type="evidence" value="ECO:0007669"/>
    <property type="project" value="UniProtKB-KW"/>
</dbReference>
<dbReference type="SUPFAM" id="SSF56281">
    <property type="entry name" value="Metallo-hydrolase/oxidoreductase"/>
    <property type="match status" value="1"/>
</dbReference>
<protein>
    <submittedName>
        <fullName evidence="6">Beta-lactamase domain protein</fullName>
    </submittedName>
</protein>
<dbReference type="eggNOG" id="COG0491">
    <property type="taxonomic scope" value="Bacteria"/>
</dbReference>
<comment type="cofactor">
    <cofactor evidence="1">
        <name>Zn(2+)</name>
        <dbReference type="ChEBI" id="CHEBI:29105"/>
    </cofactor>
</comment>
<dbReference type="Pfam" id="PF00753">
    <property type="entry name" value="Lactamase_B"/>
    <property type="match status" value="1"/>
</dbReference>
<reference evidence="6 7" key="1">
    <citation type="submission" date="2009-01" db="EMBL/GenBank/DDBJ databases">
        <title>Complete sequence of Clostridium cellulolyticum H10.</title>
        <authorList>
            <consortium name="US DOE Joint Genome Institute"/>
            <person name="Lucas S."/>
            <person name="Copeland A."/>
            <person name="Lapidus A."/>
            <person name="Glavina del Rio T."/>
            <person name="Dalin E."/>
            <person name="Tice H."/>
            <person name="Bruce D."/>
            <person name="Goodwin L."/>
            <person name="Pitluck S."/>
            <person name="Chertkov O."/>
            <person name="Saunders E."/>
            <person name="Brettin T."/>
            <person name="Detter J.C."/>
            <person name="Han C."/>
            <person name="Larimer F."/>
            <person name="Land M."/>
            <person name="Hauser L."/>
            <person name="Kyrpides N."/>
            <person name="Ivanova N."/>
            <person name="Zhou J."/>
            <person name="Richardson P."/>
        </authorList>
    </citation>
    <scope>NUCLEOTIDE SEQUENCE [LARGE SCALE GENOMIC DNA]</scope>
    <source>
        <strain evidence="7">ATCC 35319 / DSM 5812 / JCM 6584 / H10</strain>
    </source>
</reference>
<dbReference type="InterPro" id="IPR001279">
    <property type="entry name" value="Metallo-B-lactamas"/>
</dbReference>
<evidence type="ECO:0000256" key="3">
    <source>
        <dbReference type="ARBA" id="ARBA00022801"/>
    </source>
</evidence>
<dbReference type="HOGENOM" id="CLU_030571_5_4_9"/>
<dbReference type="PANTHER" id="PTHR46233:SF3">
    <property type="entry name" value="HYDROXYACYLGLUTATHIONE HYDROLASE GLOC"/>
    <property type="match status" value="1"/>
</dbReference>
<evidence type="ECO:0000256" key="1">
    <source>
        <dbReference type="ARBA" id="ARBA00001947"/>
    </source>
</evidence>
<evidence type="ECO:0000256" key="2">
    <source>
        <dbReference type="ARBA" id="ARBA00022723"/>
    </source>
</evidence>
<name>B8I3F4_RUMCH</name>
<dbReference type="InterPro" id="IPR036866">
    <property type="entry name" value="RibonucZ/Hydroxyglut_hydro"/>
</dbReference>
<dbReference type="PANTHER" id="PTHR46233">
    <property type="entry name" value="HYDROXYACYLGLUTATHIONE HYDROLASE GLOC"/>
    <property type="match status" value="1"/>
</dbReference>
<evidence type="ECO:0000313" key="6">
    <source>
        <dbReference type="EMBL" id="ACL76297.1"/>
    </source>
</evidence>
<dbReference type="EMBL" id="CP001348">
    <property type="protein sequence ID" value="ACL76297.1"/>
    <property type="molecule type" value="Genomic_DNA"/>
</dbReference>
<evidence type="ECO:0000313" key="7">
    <source>
        <dbReference type="Proteomes" id="UP000001349"/>
    </source>
</evidence>
<dbReference type="GO" id="GO:0016787">
    <property type="term" value="F:hydrolase activity"/>
    <property type="evidence" value="ECO:0007669"/>
    <property type="project" value="UniProtKB-KW"/>
</dbReference>
<dbReference type="STRING" id="394503.Ccel_1949"/>
<dbReference type="Proteomes" id="UP000001349">
    <property type="component" value="Chromosome"/>
</dbReference>
<dbReference type="AlphaFoldDB" id="B8I3F4"/>
<sequence length="208" mass="22993">MFVKPINGGLYDSISYMVGSGKEAILIDAGVPADKVMAAEKELNTSIKKIILSHGHIDHLLYVDDIAQKTNAMVYIHIDDEQSMTDARFNISAYTGKASTFKSKYEILREGNSIKVGELDFKIIHTPGHTCGSICIQVENLLFSGDTLFKFGYGRVDLPNGNFSDIYNSIVEKLFILPGETIVYPGHGESTTITDEIRSNPIKNAVQW</sequence>
<gene>
    <name evidence="6" type="ordered locus">Ccel_1949</name>
</gene>
<dbReference type="KEGG" id="cce:Ccel_1949"/>
<dbReference type="RefSeq" id="WP_015925401.1">
    <property type="nucleotide sequence ID" value="NC_011898.1"/>
</dbReference>
<proteinExistence type="predicted"/>
<accession>B8I3F4</accession>
<keyword evidence="4" id="KW-0862">Zinc</keyword>
<keyword evidence="3" id="KW-0378">Hydrolase</keyword>
<organism evidence="6 7">
    <name type="scientific">Ruminiclostridium cellulolyticum (strain ATCC 35319 / DSM 5812 / JCM 6584 / H10)</name>
    <name type="common">Clostridium cellulolyticum</name>
    <dbReference type="NCBI Taxonomy" id="394503"/>
    <lineage>
        <taxon>Bacteria</taxon>
        <taxon>Bacillati</taxon>
        <taxon>Bacillota</taxon>
        <taxon>Clostridia</taxon>
        <taxon>Eubacteriales</taxon>
        <taxon>Oscillospiraceae</taxon>
        <taxon>Ruminiclostridium</taxon>
    </lineage>
</organism>
<keyword evidence="7" id="KW-1185">Reference proteome</keyword>
<dbReference type="InterPro" id="IPR051453">
    <property type="entry name" value="MBL_Glyoxalase_II"/>
</dbReference>
<dbReference type="SMART" id="SM00849">
    <property type="entry name" value="Lactamase_B"/>
    <property type="match status" value="1"/>
</dbReference>
<dbReference type="OrthoDB" id="9802248at2"/>
<evidence type="ECO:0000256" key="4">
    <source>
        <dbReference type="ARBA" id="ARBA00022833"/>
    </source>
</evidence>